<dbReference type="Pfam" id="PF04308">
    <property type="entry name" value="RNaseH_like"/>
    <property type="match status" value="1"/>
</dbReference>
<protein>
    <recommendedName>
        <fullName evidence="3">DUF458 domain-containing protein</fullName>
    </recommendedName>
</protein>
<gene>
    <name evidence="1" type="ordered locus">Tmath_0774</name>
</gene>
<dbReference type="PANTHER" id="PTHR39961:SF1">
    <property type="entry name" value="DUF458 DOMAIN-CONTAINING PROTEIN"/>
    <property type="match status" value="1"/>
</dbReference>
<dbReference type="RefSeq" id="WP_013150045.1">
    <property type="nucleotide sequence ID" value="NC_014209.1"/>
</dbReference>
<dbReference type="EMBL" id="CP002032">
    <property type="protein sequence ID" value="ADH60512.1"/>
    <property type="molecule type" value="Genomic_DNA"/>
</dbReference>
<sequence>MYFISPTKGKMHIDKMFEDIMEFVEEDRQSNYRLMVGTDSQPGKSASCFVTAVIIYREGKGARYYYRKFYNKKVLSLRQRIFMEATYSIEIANQLFEKINKTDKRDINIQIHLDVGENGKTRDIIKEVVNMVLGCGFEAQVKPASYGASKVADKYTKTMANIG</sequence>
<evidence type="ECO:0000313" key="2">
    <source>
        <dbReference type="Proteomes" id="UP000002064"/>
    </source>
</evidence>
<accession>A0ABN3Z0A4</accession>
<dbReference type="PANTHER" id="PTHR39961">
    <property type="entry name" value="HYPOTHETICAL CYTOSOLIC PROTEIN"/>
    <property type="match status" value="1"/>
</dbReference>
<dbReference type="InterPro" id="IPR007405">
    <property type="entry name" value="Phage_KVP40_Orf299"/>
</dbReference>
<dbReference type="Proteomes" id="UP000002064">
    <property type="component" value="Chromosome"/>
</dbReference>
<reference evidence="1 2" key="1">
    <citation type="submission" date="2010-05" db="EMBL/GenBank/DDBJ databases">
        <title>Complete sequence of Thermoanaerobacter mathranii subsp. mathranii mathranii str. A3.</title>
        <authorList>
            <consortium name="US DOE Joint Genome Institute"/>
            <person name="Lucas S."/>
            <person name="Copeland A."/>
            <person name="Lapidus A."/>
            <person name="Cheng J.-F."/>
            <person name="Bruce D."/>
            <person name="Goodwin L."/>
            <person name="Pitluck S."/>
            <person name="Held B."/>
            <person name="Detter J.C."/>
            <person name="Han C."/>
            <person name="Tapia R."/>
            <person name="Land M."/>
            <person name="Hauser L."/>
            <person name="Kyrpides N."/>
            <person name="Mikhailova N."/>
            <person name="Zhou J."/>
            <person name="Hemme C."/>
            <person name="Woyke T."/>
        </authorList>
    </citation>
    <scope>NUCLEOTIDE SEQUENCE [LARGE SCALE GENOMIC DNA]</scope>
    <source>
        <strain evidence="1 2">A3</strain>
    </source>
</reference>
<keyword evidence="2" id="KW-1185">Reference proteome</keyword>
<organism evidence="1 2">
    <name type="scientific">Thermoanaerobacter mathranii subsp. mathranii (strain DSM 11426 / CCUG 53645 / CIP 108742 / A3)</name>
    <dbReference type="NCBI Taxonomy" id="583358"/>
    <lineage>
        <taxon>Bacteria</taxon>
        <taxon>Bacillati</taxon>
        <taxon>Bacillota</taxon>
        <taxon>Clostridia</taxon>
        <taxon>Thermoanaerobacterales</taxon>
        <taxon>Thermoanaerobacteraceae</taxon>
        <taxon>Thermoanaerobacter</taxon>
    </lineage>
</organism>
<evidence type="ECO:0000313" key="1">
    <source>
        <dbReference type="EMBL" id="ADH60512.1"/>
    </source>
</evidence>
<evidence type="ECO:0008006" key="3">
    <source>
        <dbReference type="Google" id="ProtNLM"/>
    </source>
</evidence>
<name>A0ABN3Z0A4_THEM3</name>
<proteinExistence type="predicted"/>